<dbReference type="Pfam" id="PF23025">
    <property type="entry name" value="YbjQ_2"/>
    <property type="match status" value="3"/>
</dbReference>
<accession>A0A3R7MIZ5</accession>
<dbReference type="SUPFAM" id="SSF49562">
    <property type="entry name" value="C2 domain (Calcium/lipid-binding domain, CaLB)"/>
    <property type="match status" value="1"/>
</dbReference>
<dbReference type="GO" id="GO:0090314">
    <property type="term" value="P:positive regulation of protein targeting to membrane"/>
    <property type="evidence" value="ECO:0007669"/>
    <property type="project" value="TreeGrafter"/>
</dbReference>
<dbReference type="GO" id="GO:0031340">
    <property type="term" value="P:positive regulation of vesicle fusion"/>
    <property type="evidence" value="ECO:0007669"/>
    <property type="project" value="TreeGrafter"/>
</dbReference>
<dbReference type="PROSITE" id="PS50004">
    <property type="entry name" value="C2"/>
    <property type="match status" value="1"/>
</dbReference>
<dbReference type="Pfam" id="PF00168">
    <property type="entry name" value="C2"/>
    <property type="match status" value="1"/>
</dbReference>
<comment type="caution">
    <text evidence="3">The sequence shown here is derived from an EMBL/GenBank/DDBJ whole genome shotgun (WGS) entry which is preliminary data.</text>
</comment>
<dbReference type="GO" id="GO:0005544">
    <property type="term" value="F:calcium-dependent phospholipid binding"/>
    <property type="evidence" value="ECO:0007669"/>
    <property type="project" value="InterPro"/>
</dbReference>
<evidence type="ECO:0000256" key="1">
    <source>
        <dbReference type="SAM" id="MobiDB-lite"/>
    </source>
</evidence>
<dbReference type="OrthoDB" id="419768at2759"/>
<protein>
    <submittedName>
        <fullName evidence="3">Putative C2 domain protein</fullName>
    </submittedName>
</protein>
<feature type="domain" description="C2" evidence="2">
    <location>
        <begin position="1"/>
        <end position="107"/>
    </location>
</feature>
<proteinExistence type="predicted"/>
<organism evidence="3 4">
    <name type="scientific">Trypanosoma conorhini</name>
    <dbReference type="NCBI Taxonomy" id="83891"/>
    <lineage>
        <taxon>Eukaryota</taxon>
        <taxon>Discoba</taxon>
        <taxon>Euglenozoa</taxon>
        <taxon>Kinetoplastea</taxon>
        <taxon>Metakinetoplastina</taxon>
        <taxon>Trypanosomatida</taxon>
        <taxon>Trypanosomatidae</taxon>
        <taxon>Trypanosoma</taxon>
    </lineage>
</organism>
<dbReference type="Gene3D" id="2.60.40.150">
    <property type="entry name" value="C2 domain"/>
    <property type="match status" value="1"/>
</dbReference>
<dbReference type="InterPro" id="IPR056431">
    <property type="entry name" value="C2CD5_YbjQ-rel_dom"/>
</dbReference>
<gene>
    <name evidence="3" type="ORF">Tco025E_05336</name>
</gene>
<dbReference type="Pfam" id="PF23128">
    <property type="entry name" value="YbjQ_4"/>
    <property type="match status" value="1"/>
</dbReference>
<evidence type="ECO:0000313" key="3">
    <source>
        <dbReference type="EMBL" id="RNF15947.1"/>
    </source>
</evidence>
<dbReference type="InterPro" id="IPR035892">
    <property type="entry name" value="C2_domain_sf"/>
</dbReference>
<dbReference type="InterPro" id="IPR038983">
    <property type="entry name" value="C2CD5"/>
</dbReference>
<dbReference type="PANTHER" id="PTHR37412:SF2">
    <property type="entry name" value="C2 DOMAIN-CONTAINING PROTEIN 5"/>
    <property type="match status" value="1"/>
</dbReference>
<dbReference type="GeneID" id="40318947"/>
<evidence type="ECO:0000313" key="4">
    <source>
        <dbReference type="Proteomes" id="UP000284403"/>
    </source>
</evidence>
<dbReference type="PANTHER" id="PTHR37412">
    <property type="entry name" value="C2 DOMAIN-CONTAINING PROTEIN 5"/>
    <property type="match status" value="1"/>
</dbReference>
<feature type="region of interest" description="Disordered" evidence="1">
    <location>
        <begin position="741"/>
        <end position="794"/>
    </location>
</feature>
<evidence type="ECO:0000259" key="2">
    <source>
        <dbReference type="PROSITE" id="PS50004"/>
    </source>
</evidence>
<dbReference type="Proteomes" id="UP000284403">
    <property type="component" value="Unassembled WGS sequence"/>
</dbReference>
<sequence>MATLKVTVHEARDLPVMDRTTGLADPYVVVRLDDAEHTTEIVHMSRHPVWNTDFRIDTSDLFVLQEDPLEVRLYDHDIISRDDLVGLTFIDCNSMVLQSSPCMSGWFPLFDTVEKGIRGEIRLTLKIKFHNAENPLAPGIPTRYVPPLTTLDADHATRAEDQLLSQNLPPERHLLEAFEPLRPPQMQHPSITADEEGILIFSAWRLDPSVYRVESVLMMVEELIVKADPGHSKLTNLRSTRSTNEARIVQLYKLSGKVRRQLTRKVVEVQCNAVLGYTEEFDMDANGIIVRGYGTPCVVSAVKFVDREKTESCLPISALAAVNPTEASSGYLTPALAASNVQLPVPVAETVGGVTAAVGETQGSGAAAGVPPVLVMQRPSAAGPASLSPSFAETPTATQTAFNNSTQPPPSFPPAAQPQFVAMPHDGHSAIIPKPDYGAPGLPPQQPATGTRANVLMLTVKDLPSGMIEHIGGYISARSVKIVAKLKTKLRLSLQLDTWWMELRDELKANARAFNCNVILGYEEVVMYHEDVAVLSLSGTAVVLNSTMHPLRCGPEYLYQTARGRFSTHKNCSALHLFHSNLRLTDMVGEMELVAVCNICHRNSVPEVLLVTCAMPQDLTWEEPPRLVHAVVSKAKSDVRGVDLALAVSQALPYIEYSLHKQLLFHLKLQKLNAVFGLRLTLCIASDTIIGALTGTGVRLMALPVPSSPRLKVLDKAIKRNKTVMRLVDLVAQRIRLGRAQRHNSPSYGEEHESLSSSTSSLANRMEDSPASLPGIGGESGCDSESDQGSHGFGRVGSAHDYVLNIDDEEEAEMMLDMSADLPFEDSLLLTVPYVPEWVNIYGSQQRIVLNRRFAFQRIQNASFTTSKIKECFADAKKAFVQLACRVAMRCQHCPLERLHVMGFSFDFFFEPNSCSLQLRLEGCLMLRTTSQRRRLMELEDRSFTECKRRVEWYTHPVPLAYGSVNGSTDLPPPPVDTNTMPRESLCSAPTQDGSSNTALGTFGHGEKAILRDLERSIFVTSNAPYALPFVFKRNVSPPFLWGNEGTNATPFTVPDVGSYSKDNRARPGMLGRQWQALNLLVSTAIRNLKQKTGVTSDGKGGVDARHRDSVNALESVGGGGPMLHQPVRRLPVELKMLGANASGVIFTPLDFVAGRAIARYVGRLSQHFIREAYEIESNEEIGGFFQQTEFEIQCMVQAMVCLMGGNALLKHRVTYHEVWDSDGSESASVFVTVTGDVVQTSSLPLVPLLSDNGDTSEE</sequence>
<dbReference type="RefSeq" id="XP_029227647.1">
    <property type="nucleotide sequence ID" value="XM_029372237.1"/>
</dbReference>
<dbReference type="AlphaFoldDB" id="A0A3R7MIZ5"/>
<dbReference type="GO" id="GO:0072659">
    <property type="term" value="P:protein localization to plasma membrane"/>
    <property type="evidence" value="ECO:0007669"/>
    <property type="project" value="TreeGrafter"/>
</dbReference>
<dbReference type="GO" id="GO:0010828">
    <property type="term" value="P:positive regulation of D-glucose transmembrane transport"/>
    <property type="evidence" value="ECO:0007669"/>
    <property type="project" value="TreeGrafter"/>
</dbReference>
<dbReference type="EMBL" id="MKKU01000309">
    <property type="protein sequence ID" value="RNF15947.1"/>
    <property type="molecule type" value="Genomic_DNA"/>
</dbReference>
<keyword evidence="4" id="KW-1185">Reference proteome</keyword>
<dbReference type="InterPro" id="IPR000008">
    <property type="entry name" value="C2_dom"/>
</dbReference>
<name>A0A3R7MIZ5_9TRYP</name>
<dbReference type="GO" id="GO:0065002">
    <property type="term" value="P:intracellular protein transmembrane transport"/>
    <property type="evidence" value="ECO:0007669"/>
    <property type="project" value="TreeGrafter"/>
</dbReference>
<dbReference type="GO" id="GO:0005886">
    <property type="term" value="C:plasma membrane"/>
    <property type="evidence" value="ECO:0007669"/>
    <property type="project" value="TreeGrafter"/>
</dbReference>
<reference evidence="3 4" key="1">
    <citation type="journal article" date="2018" name="BMC Genomics">
        <title>Genomic comparison of Trypanosoma conorhini and Trypanosoma rangeli to Trypanosoma cruzi strains of high and low virulence.</title>
        <authorList>
            <person name="Bradwell K.R."/>
            <person name="Koparde V.N."/>
            <person name="Matveyev A.V."/>
            <person name="Serrano M.G."/>
            <person name="Alves J.M."/>
            <person name="Parikh H."/>
            <person name="Huang B."/>
            <person name="Lee V."/>
            <person name="Espinosa-Alvarez O."/>
            <person name="Ortiz P.A."/>
            <person name="Costa-Martins A.G."/>
            <person name="Teixeira M.M."/>
            <person name="Buck G.A."/>
        </authorList>
    </citation>
    <scope>NUCLEOTIDE SEQUENCE [LARGE SCALE GENOMIC DNA]</scope>
    <source>
        <strain evidence="3 4">025E</strain>
    </source>
</reference>
<dbReference type="InterPro" id="IPR057815">
    <property type="entry name" value="C2CD5_C"/>
</dbReference>
<dbReference type="GO" id="GO:0005509">
    <property type="term" value="F:calcium ion binding"/>
    <property type="evidence" value="ECO:0007669"/>
    <property type="project" value="TreeGrafter"/>
</dbReference>
<dbReference type="SMART" id="SM00239">
    <property type="entry name" value="C2"/>
    <property type="match status" value="1"/>
</dbReference>